<dbReference type="AlphaFoldDB" id="A0AAE3G948"/>
<keyword evidence="2" id="KW-1185">Reference proteome</keyword>
<organism evidence="1 2">
    <name type="scientific">Goodfellowiella coeruleoviolacea</name>
    <dbReference type="NCBI Taxonomy" id="334858"/>
    <lineage>
        <taxon>Bacteria</taxon>
        <taxon>Bacillati</taxon>
        <taxon>Actinomycetota</taxon>
        <taxon>Actinomycetes</taxon>
        <taxon>Pseudonocardiales</taxon>
        <taxon>Pseudonocardiaceae</taxon>
        <taxon>Goodfellowiella</taxon>
    </lineage>
</organism>
<comment type="caution">
    <text evidence="1">The sequence shown here is derived from an EMBL/GenBank/DDBJ whole genome shotgun (WGS) entry which is preliminary data.</text>
</comment>
<dbReference type="EMBL" id="JAMTCK010000001">
    <property type="protein sequence ID" value="MCP2163840.1"/>
    <property type="molecule type" value="Genomic_DNA"/>
</dbReference>
<accession>A0AAE3G948</accession>
<name>A0AAE3G948_9PSEU</name>
<evidence type="ECO:0008006" key="3">
    <source>
        <dbReference type="Google" id="ProtNLM"/>
    </source>
</evidence>
<dbReference type="Proteomes" id="UP001206128">
    <property type="component" value="Unassembled WGS sequence"/>
</dbReference>
<sequence>MTTVAGCTWRNWPSTCSSVTLLTRIRSGAAATTSSPQAPEAITVTGLVALVLAQQAPVMVLHDLVSAARYADTLVAVRDGVVVAGGPPRDVVDPALVRRLYEVAGGSATRRAPVKSAGGAG</sequence>
<protein>
    <recommendedName>
        <fullName evidence="3">ABC transporter ATP-binding protein</fullName>
    </recommendedName>
</protein>
<evidence type="ECO:0000313" key="2">
    <source>
        <dbReference type="Proteomes" id="UP001206128"/>
    </source>
</evidence>
<proteinExistence type="predicted"/>
<gene>
    <name evidence="1" type="ORF">LX83_000680</name>
</gene>
<reference evidence="1" key="1">
    <citation type="submission" date="2022-06" db="EMBL/GenBank/DDBJ databases">
        <title>Genomic Encyclopedia of Archaeal and Bacterial Type Strains, Phase II (KMG-II): from individual species to whole genera.</title>
        <authorList>
            <person name="Goeker M."/>
        </authorList>
    </citation>
    <scope>NUCLEOTIDE SEQUENCE</scope>
    <source>
        <strain evidence="1">DSM 43935</strain>
    </source>
</reference>
<evidence type="ECO:0000313" key="1">
    <source>
        <dbReference type="EMBL" id="MCP2163840.1"/>
    </source>
</evidence>